<evidence type="ECO:0000256" key="10">
    <source>
        <dbReference type="ARBA" id="ARBA00023268"/>
    </source>
</evidence>
<comment type="similarity">
    <text evidence="3">In the C-terminal section; belongs to the transferase hexapeptide repeat family.</text>
</comment>
<feature type="domain" description="Mannose-1-phosphate guanyltransferase C-terminal" evidence="15">
    <location>
        <begin position="268"/>
        <end position="373"/>
    </location>
</feature>
<dbReference type="GO" id="GO:0019134">
    <property type="term" value="F:glucosamine-1-phosphate N-acetyltransferase activity"/>
    <property type="evidence" value="ECO:0007669"/>
    <property type="project" value="UniProtKB-EC"/>
</dbReference>
<dbReference type="InterPro" id="IPR050065">
    <property type="entry name" value="GlmU-like"/>
</dbReference>
<evidence type="ECO:0000256" key="2">
    <source>
        <dbReference type="ARBA" id="ARBA00005208"/>
    </source>
</evidence>
<name>A0A2Z2MCU5_THEPR</name>
<dbReference type="EC" id="2.3.1.157" evidence="5"/>
<dbReference type="Pfam" id="PF00483">
    <property type="entry name" value="NTP_transferase"/>
    <property type="match status" value="1"/>
</dbReference>
<dbReference type="Gene3D" id="3.90.550.10">
    <property type="entry name" value="Spore Coat Polysaccharide Biosynthesis Protein SpsA, Chain A"/>
    <property type="match status" value="1"/>
</dbReference>
<dbReference type="PANTHER" id="PTHR43584:SF8">
    <property type="entry name" value="N-ACETYLMURAMATE ALPHA-1-PHOSPHATE URIDYLYLTRANSFERASE"/>
    <property type="match status" value="1"/>
</dbReference>
<dbReference type="SUPFAM" id="SSF51161">
    <property type="entry name" value="Trimeric LpxA-like enzymes"/>
    <property type="match status" value="1"/>
</dbReference>
<comment type="catalytic activity">
    <reaction evidence="12">
        <text>alpha-D-glucosamine 1-phosphate + acetyl-CoA = N-acetyl-alpha-D-glucosamine 1-phosphate + CoA + H(+)</text>
        <dbReference type="Rhea" id="RHEA:13725"/>
        <dbReference type="ChEBI" id="CHEBI:15378"/>
        <dbReference type="ChEBI" id="CHEBI:57287"/>
        <dbReference type="ChEBI" id="CHEBI:57288"/>
        <dbReference type="ChEBI" id="CHEBI:57776"/>
        <dbReference type="ChEBI" id="CHEBI:58516"/>
        <dbReference type="EC" id="2.3.1.157"/>
    </reaction>
</comment>
<keyword evidence="17" id="KW-1185">Reference proteome</keyword>
<dbReference type="InterPro" id="IPR029044">
    <property type="entry name" value="Nucleotide-diphossugar_trans"/>
</dbReference>
<dbReference type="NCBIfam" id="TIGR03992">
    <property type="entry name" value="Arch_glmU"/>
    <property type="match status" value="1"/>
</dbReference>
<evidence type="ECO:0000259" key="15">
    <source>
        <dbReference type="Pfam" id="PF25087"/>
    </source>
</evidence>
<dbReference type="InterPro" id="IPR056729">
    <property type="entry name" value="GMPPB_C"/>
</dbReference>
<evidence type="ECO:0000256" key="1">
    <source>
        <dbReference type="ARBA" id="ARBA00005166"/>
    </source>
</evidence>
<gene>
    <name evidence="16" type="ORF">A3L09_08885</name>
</gene>
<keyword evidence="10" id="KW-0511">Multifunctional enzyme</keyword>
<dbReference type="CDD" id="cd05636">
    <property type="entry name" value="LbH_G1P_TT_C_like"/>
    <property type="match status" value="1"/>
</dbReference>
<evidence type="ECO:0000256" key="13">
    <source>
        <dbReference type="ARBA" id="ARBA00048493"/>
    </source>
</evidence>
<dbReference type="GO" id="GO:0006048">
    <property type="term" value="P:UDP-N-acetylglucosamine biosynthetic process"/>
    <property type="evidence" value="ECO:0007669"/>
    <property type="project" value="UniProtKB-UniPathway"/>
</dbReference>
<feature type="domain" description="Nucleotidyl transferase" evidence="14">
    <location>
        <begin position="2"/>
        <end position="233"/>
    </location>
</feature>
<dbReference type="EC" id="2.7.7.23" evidence="6"/>
<protein>
    <recommendedName>
        <fullName evidence="7">Bifunctional protein GlmU</fullName>
        <ecNumber evidence="5">2.3.1.157</ecNumber>
        <ecNumber evidence="6">2.7.7.23</ecNumber>
    </recommendedName>
</protein>
<evidence type="ECO:0000313" key="16">
    <source>
        <dbReference type="EMBL" id="ASJ03363.1"/>
    </source>
</evidence>
<dbReference type="InterPro" id="IPR011004">
    <property type="entry name" value="Trimer_LpxA-like_sf"/>
</dbReference>
<dbReference type="UniPathway" id="UPA00113">
    <property type="reaction ID" value="UER00532"/>
</dbReference>
<dbReference type="Proteomes" id="UP000250179">
    <property type="component" value="Chromosome"/>
</dbReference>
<keyword evidence="9" id="KW-0548">Nucleotidyltransferase</keyword>
<dbReference type="CDD" id="cd04181">
    <property type="entry name" value="NTP_transferase"/>
    <property type="match status" value="1"/>
</dbReference>
<evidence type="ECO:0000256" key="3">
    <source>
        <dbReference type="ARBA" id="ARBA00007707"/>
    </source>
</evidence>
<dbReference type="OrthoDB" id="15372at2157"/>
<reference evidence="16 17" key="1">
    <citation type="submission" date="2016-03" db="EMBL/GenBank/DDBJ databases">
        <title>Complete genome sequence of Thermococcus profundus strain DT5432.</title>
        <authorList>
            <person name="Oger P.M."/>
        </authorList>
    </citation>
    <scope>NUCLEOTIDE SEQUENCE [LARGE SCALE GENOMIC DNA]</scope>
    <source>
        <strain evidence="16 17">DT 5432</strain>
    </source>
</reference>
<keyword evidence="8 16" id="KW-0808">Transferase</keyword>
<evidence type="ECO:0000259" key="14">
    <source>
        <dbReference type="Pfam" id="PF00483"/>
    </source>
</evidence>
<sequence length="422" mass="46154">MKGVILAAGKGERLRPLTDDRPKVILKVANKPIIEYVLENLDPFVDEFVVIVRYKKEKLIEVLGDEFNGKPITYVDQLPGEGTAKAIESAKEHVGEEEFIVVNGDIYFDVEAIKELISVFRRENADAALVVKEFDDLSHFGMVETEGSLVKAVREKPGKVRGYANLGIYAFKPIVFDFIEKTNLSERGEYEITDTLNLMIEGGKKVACAVYDGYWNDIGRPWNLLELNEYILKNKLKHDVRGTVEEGAVLIPPVEVGEGTVIRSGAYIIGPVKIGRNSRIGPNCFIRPYTSIGDNCHVGNAVEVKNSIIMDNSNAPHLNYVGDSIIGENSNLGAGTITANLRHDRGNIKVEIKGKLEDSGRHKLGAIIGHGVKTGINVSIYPGRKIGSGSLIGPGVVVDKNVPAGTLVILKQEKVSRVRGDG</sequence>
<proteinExistence type="inferred from homology"/>
<dbReference type="InterPro" id="IPR005835">
    <property type="entry name" value="NTP_transferase_dom"/>
</dbReference>
<evidence type="ECO:0000256" key="7">
    <source>
        <dbReference type="ARBA" id="ARBA00013414"/>
    </source>
</evidence>
<dbReference type="AlphaFoldDB" id="A0A2Z2MCU5"/>
<dbReference type="KEGG" id="tprf:A3L09_08885"/>
<evidence type="ECO:0000313" key="17">
    <source>
        <dbReference type="Proteomes" id="UP000250179"/>
    </source>
</evidence>
<dbReference type="Gene3D" id="2.160.10.10">
    <property type="entry name" value="Hexapeptide repeat proteins"/>
    <property type="match status" value="1"/>
</dbReference>
<evidence type="ECO:0000256" key="8">
    <source>
        <dbReference type="ARBA" id="ARBA00022679"/>
    </source>
</evidence>
<dbReference type="GO" id="GO:0003977">
    <property type="term" value="F:UDP-N-acetylglucosamine diphosphorylase activity"/>
    <property type="evidence" value="ECO:0007669"/>
    <property type="project" value="UniProtKB-EC"/>
</dbReference>
<accession>A0A2Z2MCU5</accession>
<evidence type="ECO:0000256" key="12">
    <source>
        <dbReference type="ARBA" id="ARBA00048247"/>
    </source>
</evidence>
<dbReference type="GeneID" id="33320528"/>
<evidence type="ECO:0000256" key="6">
    <source>
        <dbReference type="ARBA" id="ARBA00012457"/>
    </source>
</evidence>
<keyword evidence="11" id="KW-0012">Acyltransferase</keyword>
<dbReference type="InterPro" id="IPR023915">
    <property type="entry name" value="Bifunctiontional_GlmU_arc-type"/>
</dbReference>
<organism evidence="16 17">
    <name type="scientific">Thermococcus profundus</name>
    <dbReference type="NCBI Taxonomy" id="49899"/>
    <lineage>
        <taxon>Archaea</taxon>
        <taxon>Methanobacteriati</taxon>
        <taxon>Methanobacteriota</taxon>
        <taxon>Thermococci</taxon>
        <taxon>Thermococcales</taxon>
        <taxon>Thermococcaceae</taxon>
        <taxon>Thermococcus</taxon>
    </lineage>
</organism>
<evidence type="ECO:0000256" key="5">
    <source>
        <dbReference type="ARBA" id="ARBA00012225"/>
    </source>
</evidence>
<dbReference type="RefSeq" id="WP_088858619.1">
    <property type="nucleotide sequence ID" value="NZ_CP014862.1"/>
</dbReference>
<dbReference type="EMBL" id="CP014862">
    <property type="protein sequence ID" value="ASJ03363.1"/>
    <property type="molecule type" value="Genomic_DNA"/>
</dbReference>
<dbReference type="SUPFAM" id="SSF53448">
    <property type="entry name" value="Nucleotide-diphospho-sugar transferases"/>
    <property type="match status" value="1"/>
</dbReference>
<evidence type="ECO:0000256" key="11">
    <source>
        <dbReference type="ARBA" id="ARBA00023315"/>
    </source>
</evidence>
<dbReference type="PANTHER" id="PTHR43584">
    <property type="entry name" value="NUCLEOTIDYL TRANSFERASE"/>
    <property type="match status" value="1"/>
</dbReference>
<comment type="catalytic activity">
    <reaction evidence="13">
        <text>N-acetyl-alpha-D-glucosamine 1-phosphate + UTP + H(+) = UDP-N-acetyl-alpha-D-glucosamine + diphosphate</text>
        <dbReference type="Rhea" id="RHEA:13509"/>
        <dbReference type="ChEBI" id="CHEBI:15378"/>
        <dbReference type="ChEBI" id="CHEBI:33019"/>
        <dbReference type="ChEBI" id="CHEBI:46398"/>
        <dbReference type="ChEBI" id="CHEBI:57705"/>
        <dbReference type="ChEBI" id="CHEBI:57776"/>
        <dbReference type="EC" id="2.7.7.23"/>
    </reaction>
</comment>
<dbReference type="Pfam" id="PF25087">
    <property type="entry name" value="GMPPB_C"/>
    <property type="match status" value="1"/>
</dbReference>
<evidence type="ECO:0000256" key="9">
    <source>
        <dbReference type="ARBA" id="ARBA00022695"/>
    </source>
</evidence>
<comment type="pathway">
    <text evidence="1">Nucleotide-sugar biosynthesis; UDP-N-acetyl-alpha-D-glucosamine biosynthesis; N-acetyl-alpha-D-glucosamine 1-phosphate from alpha-D-glucosamine 6-phosphate (route II): step 2/2.</text>
</comment>
<comment type="similarity">
    <text evidence="4">In the N-terminal section; belongs to the N-acetylglucosamine-1-phosphate uridyltransferase family.</text>
</comment>
<comment type="pathway">
    <text evidence="2">Nucleotide-sugar biosynthesis; UDP-N-acetyl-alpha-D-glucosamine biosynthesis; UDP-N-acetyl-alpha-D-glucosamine from N-acetyl-alpha-D-glucosamine 1-phosphate: step 1/1.</text>
</comment>
<evidence type="ECO:0000256" key="4">
    <source>
        <dbReference type="ARBA" id="ARBA00007947"/>
    </source>
</evidence>